<dbReference type="Pfam" id="PF03631">
    <property type="entry name" value="Virul_fac_BrkB"/>
    <property type="match status" value="1"/>
</dbReference>
<proteinExistence type="predicted"/>
<feature type="transmembrane region" description="Helical" evidence="7">
    <location>
        <begin position="282"/>
        <end position="309"/>
    </location>
</feature>
<dbReference type="RefSeq" id="WP_343059350.1">
    <property type="nucleotide sequence ID" value="NZ_JACHNA010000001.1"/>
</dbReference>
<dbReference type="EMBL" id="JACHNA010000001">
    <property type="protein sequence ID" value="MBB4736460.1"/>
    <property type="molecule type" value="Genomic_DNA"/>
</dbReference>
<evidence type="ECO:0000256" key="5">
    <source>
        <dbReference type="ARBA" id="ARBA00023136"/>
    </source>
</evidence>
<keyword evidence="9" id="KW-1185">Reference proteome</keyword>
<keyword evidence="2" id="KW-1003">Cell membrane</keyword>
<feature type="transmembrane region" description="Helical" evidence="7">
    <location>
        <begin position="165"/>
        <end position="187"/>
    </location>
</feature>
<gene>
    <name evidence="8" type="ORF">HDA30_001968</name>
</gene>
<evidence type="ECO:0000256" key="6">
    <source>
        <dbReference type="SAM" id="MobiDB-lite"/>
    </source>
</evidence>
<evidence type="ECO:0000256" key="1">
    <source>
        <dbReference type="ARBA" id="ARBA00004651"/>
    </source>
</evidence>
<evidence type="ECO:0000313" key="8">
    <source>
        <dbReference type="EMBL" id="MBB4736460.1"/>
    </source>
</evidence>
<sequence>MPTHPMDATLEAANLDPADRQRRLEGVKLSGAGWKYAFTRAFKEFGNDGGTDLAAKLTYFMVLSIAPSLLAIFSILTLVLSSNRSVVDDLVTKLTESVPADYKSVVESVMNTLMSQASGSGGIIAAIIGILAAVWSASAYVKAFNRAANQVYGYEEGRGFIKLTLVNLLTTVILLVGIVVVLISLALNGALVDGLLAPVAEPLGLTGVVTFLSETFLPIWAWVKWPVVIAMALLLIAALYFLTPNVRKPKVHMFGPGNTVALVGFIVAAVALSVYFSTLAGYSAYGAIGGVMALLFALWVFNIVLLLGLEVDAEVERAKQLTAGMPAEDALQLPPKDVSALEKKAEKQEQLEEKGYELRAAGEAER</sequence>
<keyword evidence="3 7" id="KW-0812">Transmembrane</keyword>
<feature type="transmembrane region" description="Helical" evidence="7">
    <location>
        <begin position="254"/>
        <end position="276"/>
    </location>
</feature>
<evidence type="ECO:0000313" key="9">
    <source>
        <dbReference type="Proteomes" id="UP000540191"/>
    </source>
</evidence>
<reference evidence="8 9" key="1">
    <citation type="submission" date="2020-08" db="EMBL/GenBank/DDBJ databases">
        <title>Sequencing the genomes of 1000 actinobacteria strains.</title>
        <authorList>
            <person name="Klenk H.-P."/>
        </authorList>
    </citation>
    <scope>NUCLEOTIDE SEQUENCE [LARGE SCALE GENOMIC DNA]</scope>
    <source>
        <strain evidence="8 9">DSM 23974</strain>
    </source>
</reference>
<dbReference type="PIRSF" id="PIRSF035875">
    <property type="entry name" value="RNase_BN"/>
    <property type="match status" value="1"/>
</dbReference>
<evidence type="ECO:0000256" key="4">
    <source>
        <dbReference type="ARBA" id="ARBA00022989"/>
    </source>
</evidence>
<dbReference type="InterPro" id="IPR017039">
    <property type="entry name" value="Virul_fac_BrkB"/>
</dbReference>
<accession>A0A7W7GQI9</accession>
<feature type="region of interest" description="Disordered" evidence="6">
    <location>
        <begin position="342"/>
        <end position="366"/>
    </location>
</feature>
<comment type="subcellular location">
    <subcellularLocation>
        <location evidence="1">Cell membrane</location>
        <topology evidence="1">Multi-pass membrane protein</topology>
    </subcellularLocation>
</comment>
<evidence type="ECO:0000256" key="2">
    <source>
        <dbReference type="ARBA" id="ARBA00022475"/>
    </source>
</evidence>
<dbReference type="AlphaFoldDB" id="A0A7W7GQI9"/>
<feature type="transmembrane region" description="Helical" evidence="7">
    <location>
        <begin position="123"/>
        <end position="144"/>
    </location>
</feature>
<protein>
    <submittedName>
        <fullName evidence="8">Membrane protein</fullName>
    </submittedName>
</protein>
<keyword evidence="5 7" id="KW-0472">Membrane</keyword>
<comment type="caution">
    <text evidence="8">The sequence shown here is derived from an EMBL/GenBank/DDBJ whole genome shotgun (WGS) entry which is preliminary data.</text>
</comment>
<dbReference type="NCBIfam" id="TIGR00765">
    <property type="entry name" value="yihY_not_rbn"/>
    <property type="match status" value="1"/>
</dbReference>
<dbReference type="PANTHER" id="PTHR30213">
    <property type="entry name" value="INNER MEMBRANE PROTEIN YHJD"/>
    <property type="match status" value="1"/>
</dbReference>
<dbReference type="PANTHER" id="PTHR30213:SF0">
    <property type="entry name" value="UPF0761 MEMBRANE PROTEIN YIHY"/>
    <property type="match status" value="1"/>
</dbReference>
<organism evidence="8 9">
    <name type="scientific">Micrococcus cohnii</name>
    <dbReference type="NCBI Taxonomy" id="993416"/>
    <lineage>
        <taxon>Bacteria</taxon>
        <taxon>Bacillati</taxon>
        <taxon>Actinomycetota</taxon>
        <taxon>Actinomycetes</taxon>
        <taxon>Micrococcales</taxon>
        <taxon>Micrococcaceae</taxon>
        <taxon>Micrococcus</taxon>
    </lineage>
</organism>
<dbReference type="Proteomes" id="UP000540191">
    <property type="component" value="Unassembled WGS sequence"/>
</dbReference>
<evidence type="ECO:0000256" key="7">
    <source>
        <dbReference type="SAM" id="Phobius"/>
    </source>
</evidence>
<dbReference type="GO" id="GO:0005886">
    <property type="term" value="C:plasma membrane"/>
    <property type="evidence" value="ECO:0007669"/>
    <property type="project" value="UniProtKB-SubCell"/>
</dbReference>
<name>A0A7W7GQI9_9MICC</name>
<evidence type="ECO:0000256" key="3">
    <source>
        <dbReference type="ARBA" id="ARBA00022692"/>
    </source>
</evidence>
<feature type="transmembrane region" description="Helical" evidence="7">
    <location>
        <begin position="57"/>
        <end position="80"/>
    </location>
</feature>
<feature type="transmembrane region" description="Helical" evidence="7">
    <location>
        <begin position="219"/>
        <end position="242"/>
    </location>
</feature>
<keyword evidence="4 7" id="KW-1133">Transmembrane helix</keyword>